<accession>A0A8I1EG02</accession>
<dbReference type="EMBL" id="JAEHTE010000015">
    <property type="protein sequence ID" value="MBI6885065.1"/>
    <property type="molecule type" value="Genomic_DNA"/>
</dbReference>
<dbReference type="RefSeq" id="WP_198747468.1">
    <property type="nucleotide sequence ID" value="NZ_JAEHTE010000015.1"/>
</dbReference>
<protein>
    <submittedName>
        <fullName evidence="1">AP2 domain-containing protein</fullName>
    </submittedName>
</protein>
<proteinExistence type="predicted"/>
<gene>
    <name evidence="1" type="ORF">JEU22_14215</name>
</gene>
<sequence>MPPEIDMSYIATLKTGYSVKMVRFKVRKQFLFHLMGGKEQALQAAIAYRDSMYAMYDVGPRSKDRPNVRFKHRRANGTLSGVSLGIELPYAYFVTRVFKDGKWQKYRYSIGIYGYEKAYRLAVEHRVKSAELTIDPDLVELYIPSADEYAKLSQEFDDIPLPISNPS</sequence>
<dbReference type="Proteomes" id="UP000637061">
    <property type="component" value="Unassembled WGS sequence"/>
</dbReference>
<comment type="caution">
    <text evidence="1">The sequence shown here is derived from an EMBL/GenBank/DDBJ whole genome shotgun (WGS) entry which is preliminary data.</text>
</comment>
<organism evidence="1 2">
    <name type="scientific">Pseudomonas putida</name>
    <name type="common">Arthrobacter siderocapsulatus</name>
    <dbReference type="NCBI Taxonomy" id="303"/>
    <lineage>
        <taxon>Bacteria</taxon>
        <taxon>Pseudomonadati</taxon>
        <taxon>Pseudomonadota</taxon>
        <taxon>Gammaproteobacteria</taxon>
        <taxon>Pseudomonadales</taxon>
        <taxon>Pseudomonadaceae</taxon>
        <taxon>Pseudomonas</taxon>
    </lineage>
</organism>
<reference evidence="1" key="1">
    <citation type="submission" date="2020-12" db="EMBL/GenBank/DDBJ databases">
        <title>Enhanced detection system for hospital associated transmission using whole genome sequencing surveillance.</title>
        <authorList>
            <person name="Harrison L.H."/>
            <person name="Van Tyne D."/>
            <person name="Marsh J.W."/>
            <person name="Griffith M.P."/>
            <person name="Snyder D.J."/>
            <person name="Cooper V.S."/>
            <person name="Mustapha M."/>
        </authorList>
    </citation>
    <scope>NUCLEOTIDE SEQUENCE</scope>
    <source>
        <strain evidence="1">PSB00042</strain>
    </source>
</reference>
<dbReference type="AlphaFoldDB" id="A0A8I1EG02"/>
<evidence type="ECO:0000313" key="1">
    <source>
        <dbReference type="EMBL" id="MBI6885065.1"/>
    </source>
</evidence>
<evidence type="ECO:0000313" key="2">
    <source>
        <dbReference type="Proteomes" id="UP000637061"/>
    </source>
</evidence>
<name>A0A8I1EG02_PSEPU</name>